<feature type="transmembrane region" description="Helical" evidence="3">
    <location>
        <begin position="6"/>
        <end position="26"/>
    </location>
</feature>
<evidence type="ECO:0000313" key="4">
    <source>
        <dbReference type="EMBL" id="MFC5405264.1"/>
    </source>
</evidence>
<keyword evidence="1" id="KW-0175">Coiled coil</keyword>
<keyword evidence="3" id="KW-1133">Transmembrane helix</keyword>
<feature type="coiled-coil region" evidence="1">
    <location>
        <begin position="39"/>
        <end position="66"/>
    </location>
</feature>
<evidence type="ECO:0000256" key="3">
    <source>
        <dbReference type="SAM" id="Phobius"/>
    </source>
</evidence>
<gene>
    <name evidence="4" type="ORF">ACFPOF_21190</name>
</gene>
<keyword evidence="3" id="KW-0812">Transmembrane</keyword>
<protein>
    <recommendedName>
        <fullName evidence="6">DUF948 domain-containing protein</fullName>
    </recommendedName>
</protein>
<evidence type="ECO:0000256" key="2">
    <source>
        <dbReference type="SAM" id="MobiDB-lite"/>
    </source>
</evidence>
<keyword evidence="3" id="KW-0472">Membrane</keyword>
<name>A0ABW0HW51_9BACL</name>
<dbReference type="EMBL" id="JBHSMI010000029">
    <property type="protein sequence ID" value="MFC5405264.1"/>
    <property type="molecule type" value="Genomic_DNA"/>
</dbReference>
<proteinExistence type="predicted"/>
<evidence type="ECO:0000256" key="1">
    <source>
        <dbReference type="SAM" id="Coils"/>
    </source>
</evidence>
<accession>A0ABW0HW51</accession>
<feature type="region of interest" description="Disordered" evidence="2">
    <location>
        <begin position="141"/>
        <end position="164"/>
    </location>
</feature>
<dbReference type="Proteomes" id="UP001596113">
    <property type="component" value="Unassembled WGS sequence"/>
</dbReference>
<reference evidence="5" key="1">
    <citation type="journal article" date="2019" name="Int. J. Syst. Evol. Microbiol.">
        <title>The Global Catalogue of Microorganisms (GCM) 10K type strain sequencing project: providing services to taxonomists for standard genome sequencing and annotation.</title>
        <authorList>
            <consortium name="The Broad Institute Genomics Platform"/>
            <consortium name="The Broad Institute Genome Sequencing Center for Infectious Disease"/>
            <person name="Wu L."/>
            <person name="Ma J."/>
        </authorList>
    </citation>
    <scope>NUCLEOTIDE SEQUENCE [LARGE SCALE GENOMIC DNA]</scope>
    <source>
        <strain evidence="5">CGMCC 1.18575</strain>
    </source>
</reference>
<comment type="caution">
    <text evidence="4">The sequence shown here is derived from an EMBL/GenBank/DDBJ whole genome shotgun (WGS) entry which is preliminary data.</text>
</comment>
<sequence>MAWELAGYAIAVAMTTIAIAIALVIAKAVRSLSRLDACLVRVSQEAESSLRQCRQLAEEAEDVLRESRRGVQSFATFAEGARAIGEAAKTAARSATEVVELYRDCLVSPFQAASPSLEADEGPVSELKELGHKLWTLWRRRTDGGETSGSKSNSGTSAERSEGE</sequence>
<evidence type="ECO:0008006" key="6">
    <source>
        <dbReference type="Google" id="ProtNLM"/>
    </source>
</evidence>
<dbReference type="RefSeq" id="WP_378136356.1">
    <property type="nucleotide sequence ID" value="NZ_JBHSMI010000029.1"/>
</dbReference>
<evidence type="ECO:0000313" key="5">
    <source>
        <dbReference type="Proteomes" id="UP001596113"/>
    </source>
</evidence>
<feature type="compositionally biased region" description="Polar residues" evidence="2">
    <location>
        <begin position="148"/>
        <end position="158"/>
    </location>
</feature>
<keyword evidence="5" id="KW-1185">Reference proteome</keyword>
<organism evidence="4 5">
    <name type="scientific">Cohnella soli</name>
    <dbReference type="NCBI Taxonomy" id="425005"/>
    <lineage>
        <taxon>Bacteria</taxon>
        <taxon>Bacillati</taxon>
        <taxon>Bacillota</taxon>
        <taxon>Bacilli</taxon>
        <taxon>Bacillales</taxon>
        <taxon>Paenibacillaceae</taxon>
        <taxon>Cohnella</taxon>
    </lineage>
</organism>